<accession>A0A3B0SRH6</accession>
<dbReference type="EMBL" id="UOEK01000464">
    <property type="protein sequence ID" value="VAW08465.1"/>
    <property type="molecule type" value="Genomic_DNA"/>
</dbReference>
<protein>
    <submittedName>
        <fullName evidence="2">Uncharacterized protein</fullName>
    </submittedName>
</protein>
<keyword evidence="1" id="KW-1133">Transmembrane helix</keyword>
<keyword evidence="1" id="KW-0812">Transmembrane</keyword>
<name>A0A3B0SRH6_9ZZZZ</name>
<feature type="transmembrane region" description="Helical" evidence="1">
    <location>
        <begin position="56"/>
        <end position="74"/>
    </location>
</feature>
<proteinExistence type="predicted"/>
<sequence length="179" mass="18634">MTAEQHGSERLSQSEAERLREILQSQENTTAGFVAGALAAAIGAVAWAILIVVTELLIGLMAMGIGVLVGFAVARFGKGIDTSFGIMAGVLALLGVAFGNVLGVAAFAADGIAEIPNVLFDRMGPGGWVEVLAARQPLDFLFYGFAVYYAFLSAQRRVGMVEARQLLADGSSGGSPLLR</sequence>
<feature type="transmembrane region" description="Helical" evidence="1">
    <location>
        <begin position="128"/>
        <end position="151"/>
    </location>
</feature>
<organism evidence="2">
    <name type="scientific">hydrothermal vent metagenome</name>
    <dbReference type="NCBI Taxonomy" id="652676"/>
    <lineage>
        <taxon>unclassified sequences</taxon>
        <taxon>metagenomes</taxon>
        <taxon>ecological metagenomes</taxon>
    </lineage>
</organism>
<feature type="transmembrane region" description="Helical" evidence="1">
    <location>
        <begin position="86"/>
        <end position="108"/>
    </location>
</feature>
<feature type="transmembrane region" description="Helical" evidence="1">
    <location>
        <begin position="30"/>
        <end position="50"/>
    </location>
</feature>
<keyword evidence="1" id="KW-0472">Membrane</keyword>
<dbReference type="AlphaFoldDB" id="A0A3B0SRH6"/>
<evidence type="ECO:0000313" key="2">
    <source>
        <dbReference type="EMBL" id="VAW08465.1"/>
    </source>
</evidence>
<gene>
    <name evidence="2" type="ORF">MNBD_ACTINO02-2788</name>
</gene>
<reference evidence="2" key="1">
    <citation type="submission" date="2018-06" db="EMBL/GenBank/DDBJ databases">
        <authorList>
            <person name="Zhirakovskaya E."/>
        </authorList>
    </citation>
    <scope>NUCLEOTIDE SEQUENCE</scope>
</reference>
<evidence type="ECO:0000256" key="1">
    <source>
        <dbReference type="SAM" id="Phobius"/>
    </source>
</evidence>